<reference evidence="1 2" key="1">
    <citation type="submission" date="2024-01" db="EMBL/GenBank/DDBJ databases">
        <title>Niabella digestum sp. nov., isolated from waste digestion system.</title>
        <authorList>
            <person name="Zhang L."/>
        </authorList>
    </citation>
    <scope>NUCLEOTIDE SEQUENCE [LARGE SCALE GENOMIC DNA]</scope>
    <source>
        <strain evidence="1 2">A18</strain>
    </source>
</reference>
<dbReference type="Pfam" id="PF22264">
    <property type="entry name" value="DUF6952"/>
    <property type="match status" value="1"/>
</dbReference>
<organism evidence="1 2">
    <name type="scientific">Niabella digestorum</name>
    <dbReference type="NCBI Taxonomy" id="3117701"/>
    <lineage>
        <taxon>Bacteria</taxon>
        <taxon>Pseudomonadati</taxon>
        <taxon>Bacteroidota</taxon>
        <taxon>Chitinophagia</taxon>
        <taxon>Chitinophagales</taxon>
        <taxon>Chitinophagaceae</taxon>
        <taxon>Niabella</taxon>
    </lineage>
</organism>
<accession>A0ABU7RD67</accession>
<dbReference type="RefSeq" id="WP_330973329.1">
    <property type="nucleotide sequence ID" value="NZ_JAZGLY010000001.1"/>
</dbReference>
<dbReference type="Proteomes" id="UP001357452">
    <property type="component" value="Unassembled WGS sequence"/>
</dbReference>
<keyword evidence="2" id="KW-1185">Reference proteome</keyword>
<evidence type="ECO:0000313" key="2">
    <source>
        <dbReference type="Proteomes" id="UP001357452"/>
    </source>
</evidence>
<proteinExistence type="predicted"/>
<dbReference type="InterPro" id="IPR053810">
    <property type="entry name" value="DUF6952"/>
</dbReference>
<evidence type="ECO:0000313" key="1">
    <source>
        <dbReference type="EMBL" id="MEE6185923.1"/>
    </source>
</evidence>
<gene>
    <name evidence="1" type="ORF">V2H41_01425</name>
</gene>
<comment type="caution">
    <text evidence="1">The sequence shown here is derived from an EMBL/GenBank/DDBJ whole genome shotgun (WGS) entry which is preliminary data.</text>
</comment>
<dbReference type="EMBL" id="JAZGLY010000001">
    <property type="protein sequence ID" value="MEE6185923.1"/>
    <property type="molecule type" value="Genomic_DNA"/>
</dbReference>
<name>A0ABU7RD67_9BACT</name>
<sequence length="82" mass="9087">MKLPIIRHIRQNHTPEQIENTIAVLEGLSELPSIKDDELDAIGEIISNCCGALEVHEMINAGMAEKDALNSFMQKVMGSIDR</sequence>
<protein>
    <submittedName>
        <fullName evidence="1">Uncharacterized protein</fullName>
    </submittedName>
</protein>